<feature type="active site" description="Nucleophile" evidence="5">
    <location>
        <position position="26"/>
    </location>
</feature>
<dbReference type="InterPro" id="IPR016965">
    <property type="entry name" value="Pase_PHOSPHO-typ"/>
</dbReference>
<keyword evidence="3" id="KW-0378">Hydrolase</keyword>
<dbReference type="PANTHER" id="PTHR20889:SF19">
    <property type="entry name" value="THIAMINE PHOSPHATE PHOSPHATASE-LIKE PROTEIN"/>
    <property type="match status" value="1"/>
</dbReference>
<evidence type="ECO:0000256" key="4">
    <source>
        <dbReference type="ARBA" id="ARBA00022842"/>
    </source>
</evidence>
<comment type="cofactor">
    <cofactor evidence="1 7">
        <name>Mg(2+)</name>
        <dbReference type="ChEBI" id="CHEBI:18420"/>
    </cofactor>
</comment>
<dbReference type="OrthoDB" id="10267182at2759"/>
<keyword evidence="4 7" id="KW-0460">Magnesium</keyword>
<feature type="binding site" evidence="7">
    <location>
        <position position="28"/>
    </location>
    <ligand>
        <name>Mg(2+)</name>
        <dbReference type="ChEBI" id="CHEBI:18420"/>
    </ligand>
</feature>
<sequence length="257" mass="28887">MKLGWFCGRLRRAKMGGSVAATVVFDFDRTIIDDDSDRWIITELGLTHLFNQLRQTMPWTSLMDRIMEELHSNGITVDHIAECLKRTPLHPNIVSAIKSAHALGCDLRIISDANMFSIRTILEHHGLLGCFSQINTNPGFVDNEGRLRVTPFHDSALSPHACSLCPPNMCKGLVIAQIRGSFPGNERKIIYLGDGTGDYCPTLRLNGDDFVMPRKNYPLWNRIQSDPKLVSAEVHDWSNGEELESILLNLINKITPH</sequence>
<evidence type="ECO:0000256" key="6">
    <source>
        <dbReference type="PIRSR" id="PIRSR031051-2"/>
    </source>
</evidence>
<reference evidence="8 9" key="1">
    <citation type="journal article" date="2015" name="Sci. Rep.">
        <title>The power of single molecule real-time sequencing technology in the de novo assembly of a eukaryotic genome.</title>
        <authorList>
            <person name="Sakai H."/>
            <person name="Naito K."/>
            <person name="Ogiso-Tanaka E."/>
            <person name="Takahashi Y."/>
            <person name="Iseki K."/>
            <person name="Muto C."/>
            <person name="Satou K."/>
            <person name="Teruya K."/>
            <person name="Shiroma A."/>
            <person name="Shimoji M."/>
            <person name="Hirano T."/>
            <person name="Itoh T."/>
            <person name="Kaga A."/>
            <person name="Tomooka N."/>
        </authorList>
    </citation>
    <scope>NUCLEOTIDE SEQUENCE [LARGE SCALE GENOMIC DNA]</scope>
    <source>
        <strain evidence="9">cv. Shumari</strain>
    </source>
</reference>
<evidence type="ECO:0000256" key="3">
    <source>
        <dbReference type="ARBA" id="ARBA00022801"/>
    </source>
</evidence>
<feature type="binding site" evidence="7">
    <location>
        <position position="26"/>
    </location>
    <ligand>
        <name>Mg(2+)</name>
        <dbReference type="ChEBI" id="CHEBI:18420"/>
    </ligand>
</feature>
<dbReference type="InterPro" id="IPR036412">
    <property type="entry name" value="HAD-like_sf"/>
</dbReference>
<dbReference type="InterPro" id="IPR006384">
    <property type="entry name" value="HAD_hydro_PyrdxlP_Pase-like"/>
</dbReference>
<name>A0A0S3QX53_PHAAN</name>
<evidence type="ECO:0000256" key="5">
    <source>
        <dbReference type="PIRSR" id="PIRSR031051-1"/>
    </source>
</evidence>
<dbReference type="InterPro" id="IPR023214">
    <property type="entry name" value="HAD_sf"/>
</dbReference>
<feature type="binding site" evidence="6">
    <location>
        <position position="37"/>
    </location>
    <ligand>
        <name>substrate</name>
    </ligand>
</feature>
<evidence type="ECO:0000313" key="9">
    <source>
        <dbReference type="Proteomes" id="UP000291084"/>
    </source>
</evidence>
<dbReference type="NCBIfam" id="TIGR01488">
    <property type="entry name" value="HAD-SF-IB"/>
    <property type="match status" value="1"/>
</dbReference>
<dbReference type="GO" id="GO:0046872">
    <property type="term" value="F:metal ion binding"/>
    <property type="evidence" value="ECO:0007669"/>
    <property type="project" value="UniProtKB-KW"/>
</dbReference>
<accession>A0A0S3QX53</accession>
<evidence type="ECO:0000256" key="7">
    <source>
        <dbReference type="PIRSR" id="PIRSR031051-3"/>
    </source>
</evidence>
<feature type="binding site" evidence="7">
    <location>
        <position position="194"/>
    </location>
    <ligand>
        <name>Mg(2+)</name>
        <dbReference type="ChEBI" id="CHEBI:18420"/>
    </ligand>
</feature>
<protein>
    <submittedName>
        <fullName evidence="8">Uncharacterized protein</fullName>
    </submittedName>
</protein>
<evidence type="ECO:0000256" key="1">
    <source>
        <dbReference type="ARBA" id="ARBA00001946"/>
    </source>
</evidence>
<feature type="active site" description="Proton donor" evidence="5">
    <location>
        <position position="28"/>
    </location>
</feature>
<keyword evidence="9" id="KW-1185">Reference proteome</keyword>
<dbReference type="SUPFAM" id="SSF56784">
    <property type="entry name" value="HAD-like"/>
    <property type="match status" value="1"/>
</dbReference>
<dbReference type="Pfam" id="PF06888">
    <property type="entry name" value="Put_Phosphatase"/>
    <property type="match status" value="1"/>
</dbReference>
<dbReference type="NCBIfam" id="TIGR01489">
    <property type="entry name" value="DKMTPPase-SF"/>
    <property type="match status" value="1"/>
</dbReference>
<keyword evidence="2 7" id="KW-0479">Metal-binding</keyword>
<dbReference type="Gene3D" id="3.40.50.1000">
    <property type="entry name" value="HAD superfamily/HAD-like"/>
    <property type="match status" value="1"/>
</dbReference>
<dbReference type="EMBL" id="AP015034">
    <property type="protein sequence ID" value="BAT72919.1"/>
    <property type="molecule type" value="Genomic_DNA"/>
</dbReference>
<dbReference type="PANTHER" id="PTHR20889">
    <property type="entry name" value="PHOSPHATASE, ORPHAN 1, 2"/>
    <property type="match status" value="1"/>
</dbReference>
<organism evidence="8 9">
    <name type="scientific">Vigna angularis var. angularis</name>
    <dbReference type="NCBI Taxonomy" id="157739"/>
    <lineage>
        <taxon>Eukaryota</taxon>
        <taxon>Viridiplantae</taxon>
        <taxon>Streptophyta</taxon>
        <taxon>Embryophyta</taxon>
        <taxon>Tracheophyta</taxon>
        <taxon>Spermatophyta</taxon>
        <taxon>Magnoliopsida</taxon>
        <taxon>eudicotyledons</taxon>
        <taxon>Gunneridae</taxon>
        <taxon>Pentapetalae</taxon>
        <taxon>rosids</taxon>
        <taxon>fabids</taxon>
        <taxon>Fabales</taxon>
        <taxon>Fabaceae</taxon>
        <taxon>Papilionoideae</taxon>
        <taxon>50 kb inversion clade</taxon>
        <taxon>NPAAA clade</taxon>
        <taxon>indigoferoid/millettioid clade</taxon>
        <taxon>Phaseoleae</taxon>
        <taxon>Vigna</taxon>
    </lineage>
</organism>
<evidence type="ECO:0000256" key="2">
    <source>
        <dbReference type="ARBA" id="ARBA00022723"/>
    </source>
</evidence>
<dbReference type="AlphaFoldDB" id="A0A0S3QX53"/>
<gene>
    <name evidence="8" type="primary">Vigan.01G036500</name>
    <name evidence="8" type="ORF">VIGAN_01036500</name>
</gene>
<dbReference type="PIRSF" id="PIRSF031051">
    <property type="entry name" value="PyrdxlP_Pase_PHOSPHO2"/>
    <property type="match status" value="1"/>
</dbReference>
<evidence type="ECO:0000313" key="8">
    <source>
        <dbReference type="EMBL" id="BAT72919.1"/>
    </source>
</evidence>
<dbReference type="Proteomes" id="UP000291084">
    <property type="component" value="Chromosome 1"/>
</dbReference>
<feature type="binding site" evidence="6">
    <location>
        <position position="112"/>
    </location>
    <ligand>
        <name>substrate</name>
    </ligand>
</feature>
<proteinExistence type="predicted"/>
<dbReference type="GO" id="GO:0016791">
    <property type="term" value="F:phosphatase activity"/>
    <property type="evidence" value="ECO:0007669"/>
    <property type="project" value="InterPro"/>
</dbReference>